<dbReference type="Proteomes" id="UP001174136">
    <property type="component" value="Unassembled WGS sequence"/>
</dbReference>
<organism evidence="1 2">
    <name type="scientific">Merluccius polli</name>
    <name type="common">Benguela hake</name>
    <name type="synonym">Merluccius cadenati</name>
    <dbReference type="NCBI Taxonomy" id="89951"/>
    <lineage>
        <taxon>Eukaryota</taxon>
        <taxon>Metazoa</taxon>
        <taxon>Chordata</taxon>
        <taxon>Craniata</taxon>
        <taxon>Vertebrata</taxon>
        <taxon>Euteleostomi</taxon>
        <taxon>Actinopterygii</taxon>
        <taxon>Neopterygii</taxon>
        <taxon>Teleostei</taxon>
        <taxon>Neoteleostei</taxon>
        <taxon>Acanthomorphata</taxon>
        <taxon>Zeiogadaria</taxon>
        <taxon>Gadariae</taxon>
        <taxon>Gadiformes</taxon>
        <taxon>Gadoidei</taxon>
        <taxon>Merlucciidae</taxon>
        <taxon>Merluccius</taxon>
    </lineage>
</organism>
<accession>A0AA47MQA4</accession>
<name>A0AA47MQA4_MERPO</name>
<evidence type="ECO:0000313" key="1">
    <source>
        <dbReference type="EMBL" id="KAK0144668.1"/>
    </source>
</evidence>
<comment type="caution">
    <text evidence="1">The sequence shown here is derived from an EMBL/GenBank/DDBJ whole genome shotgun (WGS) entry which is preliminary data.</text>
</comment>
<dbReference type="EMBL" id="JAOPHQ010003127">
    <property type="protein sequence ID" value="KAK0144668.1"/>
    <property type="molecule type" value="Genomic_DNA"/>
</dbReference>
<sequence>MFKFAVYYLFDKTLKVETTSLILGSDQFTQVASQPDLDDDANWIEIKWPTRKEPNRTVPAKVLLFGGKKTVSAKLIFCTLLVISDSYKELVSKKNLFLLGKNIWAEEESRGVRMKKKMCETDVVKPKTFLNAARSGQSKPGLKRQPGTRCYKTCLRRGPWTHKITSTVLRMNLHNVFMGFKTMPQMKSWVSPQPKEWQKLTDDNTGYGMAPGINEIMSSLHGGCSYWS</sequence>
<protein>
    <submittedName>
        <fullName evidence="1">Uncharacterized protein</fullName>
    </submittedName>
</protein>
<gene>
    <name evidence="1" type="ORF">N1851_017010</name>
</gene>
<keyword evidence="2" id="KW-1185">Reference proteome</keyword>
<reference evidence="1" key="1">
    <citation type="journal article" date="2023" name="Front. Mar. Sci.">
        <title>A new Merluccius polli reference genome to investigate the effects of global change in West African waters.</title>
        <authorList>
            <person name="Mateo J.L."/>
            <person name="Blanco-Fernandez C."/>
            <person name="Garcia-Vazquez E."/>
            <person name="Machado-Schiaffino G."/>
        </authorList>
    </citation>
    <scope>NUCLEOTIDE SEQUENCE</scope>
    <source>
        <strain evidence="1">C29</strain>
        <tissue evidence="1">Fin</tissue>
    </source>
</reference>
<evidence type="ECO:0000313" key="2">
    <source>
        <dbReference type="Proteomes" id="UP001174136"/>
    </source>
</evidence>
<proteinExistence type="predicted"/>
<dbReference type="AlphaFoldDB" id="A0AA47MQA4"/>